<proteinExistence type="predicted"/>
<sequence>MIDENQQLLDTMFKNSNATSTTPDQIICIIDRSGSMMSIKSDAEGGINQFLTEQKDVPGEANLTLVEFDFEHNKIHDQVNLKSVDKYILSPRGCTALLDAIGFTLNSQPEFPKGTK</sequence>
<reference evidence="1" key="1">
    <citation type="journal article" date="2015" name="Nature">
        <title>Complex archaea that bridge the gap between prokaryotes and eukaryotes.</title>
        <authorList>
            <person name="Spang A."/>
            <person name="Saw J.H."/>
            <person name="Jorgensen S.L."/>
            <person name="Zaremba-Niedzwiedzka K."/>
            <person name="Martijn J."/>
            <person name="Lind A.E."/>
            <person name="van Eijk R."/>
            <person name="Schleper C."/>
            <person name="Guy L."/>
            <person name="Ettema T.J."/>
        </authorList>
    </citation>
    <scope>NUCLEOTIDE SEQUENCE</scope>
</reference>
<evidence type="ECO:0000313" key="1">
    <source>
        <dbReference type="EMBL" id="KKM82861.1"/>
    </source>
</evidence>
<feature type="non-terminal residue" evidence="1">
    <location>
        <position position="116"/>
    </location>
</feature>
<gene>
    <name evidence="1" type="ORF">LCGC14_1315140</name>
</gene>
<organism evidence="1">
    <name type="scientific">marine sediment metagenome</name>
    <dbReference type="NCBI Taxonomy" id="412755"/>
    <lineage>
        <taxon>unclassified sequences</taxon>
        <taxon>metagenomes</taxon>
        <taxon>ecological metagenomes</taxon>
    </lineage>
</organism>
<accession>A0A0F9L6C9</accession>
<name>A0A0F9L6C9_9ZZZZ</name>
<comment type="caution">
    <text evidence="1">The sequence shown here is derived from an EMBL/GenBank/DDBJ whole genome shotgun (WGS) entry which is preliminary data.</text>
</comment>
<dbReference type="EMBL" id="LAZR01007798">
    <property type="protein sequence ID" value="KKM82861.1"/>
    <property type="molecule type" value="Genomic_DNA"/>
</dbReference>
<protein>
    <recommendedName>
        <fullName evidence="2">VWFA domain-containing protein</fullName>
    </recommendedName>
</protein>
<dbReference type="AlphaFoldDB" id="A0A0F9L6C9"/>
<evidence type="ECO:0008006" key="2">
    <source>
        <dbReference type="Google" id="ProtNLM"/>
    </source>
</evidence>